<accession>A0A1M5R5T9</accession>
<keyword evidence="2" id="KW-1185">Reference proteome</keyword>
<reference evidence="2" key="1">
    <citation type="submission" date="2016-11" db="EMBL/GenBank/DDBJ databases">
        <authorList>
            <person name="Varghese N."/>
            <person name="Submissions S."/>
        </authorList>
    </citation>
    <scope>NUCLEOTIDE SEQUENCE [LARGE SCALE GENOMIC DNA]</scope>
    <source>
        <strain evidence="2">DSM 2635</strain>
    </source>
</reference>
<dbReference type="Proteomes" id="UP000243255">
    <property type="component" value="Unassembled WGS sequence"/>
</dbReference>
<name>A0A1M5R5T9_9FIRM</name>
<sequence length="38" mass="4549">MNVNINLAELKDLFENRCKIMKRKLFKAIRDKEIGIDK</sequence>
<dbReference type="STRING" id="1121321.SAMN04488530_12710"/>
<proteinExistence type="predicted"/>
<evidence type="ECO:0000313" key="2">
    <source>
        <dbReference type="Proteomes" id="UP000243255"/>
    </source>
</evidence>
<evidence type="ECO:0000313" key="1">
    <source>
        <dbReference type="EMBL" id="SHH21420.1"/>
    </source>
</evidence>
<protein>
    <submittedName>
        <fullName evidence="1">Uncharacterized protein</fullName>
    </submittedName>
</protein>
<dbReference type="EMBL" id="FQWX01000027">
    <property type="protein sequence ID" value="SHH21420.1"/>
    <property type="molecule type" value="Genomic_DNA"/>
</dbReference>
<organism evidence="1 2">
    <name type="scientific">Asaccharospora irregularis DSM 2635</name>
    <dbReference type="NCBI Taxonomy" id="1121321"/>
    <lineage>
        <taxon>Bacteria</taxon>
        <taxon>Bacillati</taxon>
        <taxon>Bacillota</taxon>
        <taxon>Clostridia</taxon>
        <taxon>Peptostreptococcales</taxon>
        <taxon>Peptostreptococcaceae</taxon>
        <taxon>Asaccharospora</taxon>
    </lineage>
</organism>
<dbReference type="AlphaFoldDB" id="A0A1M5R5T9"/>
<gene>
    <name evidence="1" type="ORF">SAMN04488530_12710</name>
</gene>